<dbReference type="Proteomes" id="UP000499080">
    <property type="component" value="Unassembled WGS sequence"/>
</dbReference>
<sequence length="109" mass="12126">MAERTQKDAAALCWMEVVKVLPQKQHEGYFGTDLVTLNRGQLMGTTPELAHPLQASLSHQREEHMATKYDLERNRPHTGGSSVESGFEPGVFRPEAMTLPLGHRGPFGQ</sequence>
<evidence type="ECO:0000313" key="2">
    <source>
        <dbReference type="EMBL" id="GBN95366.1"/>
    </source>
</evidence>
<accession>A0A4Y2T792</accession>
<keyword evidence="3" id="KW-1185">Reference proteome</keyword>
<proteinExistence type="predicted"/>
<evidence type="ECO:0000256" key="1">
    <source>
        <dbReference type="SAM" id="MobiDB-lite"/>
    </source>
</evidence>
<comment type="caution">
    <text evidence="2">The sequence shown here is derived from an EMBL/GenBank/DDBJ whole genome shotgun (WGS) entry which is preliminary data.</text>
</comment>
<organism evidence="2 3">
    <name type="scientific">Araneus ventricosus</name>
    <name type="common">Orbweaver spider</name>
    <name type="synonym">Epeira ventricosa</name>
    <dbReference type="NCBI Taxonomy" id="182803"/>
    <lineage>
        <taxon>Eukaryota</taxon>
        <taxon>Metazoa</taxon>
        <taxon>Ecdysozoa</taxon>
        <taxon>Arthropoda</taxon>
        <taxon>Chelicerata</taxon>
        <taxon>Arachnida</taxon>
        <taxon>Araneae</taxon>
        <taxon>Araneomorphae</taxon>
        <taxon>Entelegynae</taxon>
        <taxon>Araneoidea</taxon>
        <taxon>Araneidae</taxon>
        <taxon>Araneus</taxon>
    </lineage>
</organism>
<protein>
    <submittedName>
        <fullName evidence="2">Uncharacterized protein</fullName>
    </submittedName>
</protein>
<dbReference type="EMBL" id="BGPR01025997">
    <property type="protein sequence ID" value="GBN95366.1"/>
    <property type="molecule type" value="Genomic_DNA"/>
</dbReference>
<feature type="region of interest" description="Disordered" evidence="1">
    <location>
        <begin position="70"/>
        <end position="109"/>
    </location>
</feature>
<name>A0A4Y2T792_ARAVE</name>
<gene>
    <name evidence="2" type="ORF">AVEN_126333_1</name>
</gene>
<reference evidence="2 3" key="1">
    <citation type="journal article" date="2019" name="Sci. Rep.">
        <title>Orb-weaving spider Araneus ventricosus genome elucidates the spidroin gene catalogue.</title>
        <authorList>
            <person name="Kono N."/>
            <person name="Nakamura H."/>
            <person name="Ohtoshi R."/>
            <person name="Moran D.A.P."/>
            <person name="Shinohara A."/>
            <person name="Yoshida Y."/>
            <person name="Fujiwara M."/>
            <person name="Mori M."/>
            <person name="Tomita M."/>
            <person name="Arakawa K."/>
        </authorList>
    </citation>
    <scope>NUCLEOTIDE SEQUENCE [LARGE SCALE GENOMIC DNA]</scope>
</reference>
<dbReference type="AlphaFoldDB" id="A0A4Y2T792"/>
<evidence type="ECO:0000313" key="3">
    <source>
        <dbReference type="Proteomes" id="UP000499080"/>
    </source>
</evidence>